<dbReference type="SUPFAM" id="SSF52540">
    <property type="entry name" value="P-loop containing nucleoside triphosphate hydrolases"/>
    <property type="match status" value="1"/>
</dbReference>
<sequence length="1245" mass="129419">MASERPTEPGAGTQPGGQPAPQQPVTPPGGRATSGSHRAGGPRPVPASARRPAPKPSVPRGLEAALSGWRTELASLGGPEPLMTPEDLRDGSLELASAHPSGVALLLAGRPTRLSHLFREAGALEEARRRARTIRGEASALADEHGLQACVLAVGLASWHDETTGTTVSTPLLLRPAELHARGAGPVDYEIGLGGPVRTNPALVRELQRRGVPVDPAGLAALAVHAHGFDPAPALERLRSLTRVSAPDIQVKPALLVTVLVDVARSLVAELDRAADGLAGSDVVLALSGDRGATERLQSPSTVAALPETARGVDPDDVQVLPLDASQRRVLDSVLAGRSLRVEAGPGTGATQVAATTIAALAATGRSVLLVAGQQQEAEDVARRLAARNLGDLLVDATGSVDPNATGPLPVLPVEAPAPPSGPSISGGAASGSGGDVVAALGRHRAALHTRRGPWGVSALDAMAALATLPPGPDPVRLAPAALRAMDADEREKAAVELRQAVELGALSARAGDTAWSGAALSSRAEAAEALDEARALRDDLLPALRRQATALAGGSGLRVPTCVADAQAQLDLLARVRDCLDSFLPAVFERPLTPLIDATAPPALRATGPRYGVFERRRLERAARELVRPGVILDDLHGALVDAERSRLDWEAWRAEDAAGAPPRVPQGVPAAEVVLDQVTAQTSALSAVLAPTTGGGALADEPWHALAERLSALVADSGALEDLPQRAALLAVLDQRGLVPLLEESRRRGLDPDQAVVELRRSWWRSVLDTFLEADPALGALDALGRAEAAAALAAHEKHRRATAVHRVRGATALSASAPCRVSGPLALSVELASGRRYDVVLVLAAHRVGVPEAVLAASAGRQLVVLGDPGGPTPVRVAPRRADEAPLPRGSRRSIFDALEKVLPTQQLTWQHRMPQQLAALAGAVPGTTTGEHAVPCPPGRPPVRLRRVSDVTGRPDADGVVNSPDGEVTAVVDLVLAHVRETPHESLAVVALTRPHARRIADAVRAALATRPELAAFLRRRRRESFVVTDVERCADTVRDHVVFSVGLGVTPLGRFVHRFGPLDDVDGHRWLASVLTRARKRLTVVSCVAGEVLEASQCTSTGASSLRSLLLSLEEPPSADPLQALRRQDGNAVSGAAVDPLLARLSDRLAGRGARALVTGGVPDVVVLPASGDGPAVAVLTDIPAGTDDDPLGDLVQRELVVPEQLGHLGWGVVRVGARELFEDPTVAVTAVLRELAGRG</sequence>
<keyword evidence="3" id="KW-1185">Reference proteome</keyword>
<feature type="compositionally biased region" description="Low complexity" evidence="1">
    <location>
        <begin position="39"/>
        <end position="51"/>
    </location>
</feature>
<name>A0A316AE74_9ACTN</name>
<evidence type="ECO:0000256" key="1">
    <source>
        <dbReference type="SAM" id="MobiDB-lite"/>
    </source>
</evidence>
<gene>
    <name evidence="2" type="ORF">BXY45_10496</name>
</gene>
<dbReference type="InterPro" id="IPR025103">
    <property type="entry name" value="DUF4011"/>
</dbReference>
<dbReference type="AlphaFoldDB" id="A0A316AE74"/>
<feature type="region of interest" description="Disordered" evidence="1">
    <location>
        <begin position="405"/>
        <end position="433"/>
    </location>
</feature>
<dbReference type="EMBL" id="QGDQ01000004">
    <property type="protein sequence ID" value="PWJ55174.1"/>
    <property type="molecule type" value="Genomic_DNA"/>
</dbReference>
<comment type="caution">
    <text evidence="2">The sequence shown here is derived from an EMBL/GenBank/DDBJ whole genome shotgun (WGS) entry which is preliminary data.</text>
</comment>
<evidence type="ECO:0008006" key="4">
    <source>
        <dbReference type="Google" id="ProtNLM"/>
    </source>
</evidence>
<evidence type="ECO:0000313" key="3">
    <source>
        <dbReference type="Proteomes" id="UP000245469"/>
    </source>
</evidence>
<dbReference type="Pfam" id="PF13195">
    <property type="entry name" value="DUF4011"/>
    <property type="match status" value="1"/>
</dbReference>
<dbReference type="InterPro" id="IPR027417">
    <property type="entry name" value="P-loop_NTPase"/>
</dbReference>
<accession>A0A316AE74</accession>
<reference evidence="2 3" key="1">
    <citation type="submission" date="2018-03" db="EMBL/GenBank/DDBJ databases">
        <title>Genomic Encyclopedia of Archaeal and Bacterial Type Strains, Phase II (KMG-II): from individual species to whole genera.</title>
        <authorList>
            <person name="Goeker M."/>
        </authorList>
    </citation>
    <scope>NUCLEOTIDE SEQUENCE [LARGE SCALE GENOMIC DNA]</scope>
    <source>
        <strain evidence="2 3">DSM 44889</strain>
    </source>
</reference>
<feature type="region of interest" description="Disordered" evidence="1">
    <location>
        <begin position="1"/>
        <end position="61"/>
    </location>
</feature>
<protein>
    <recommendedName>
        <fullName evidence="4">AAA domain-containing protein</fullName>
    </recommendedName>
</protein>
<proteinExistence type="predicted"/>
<feature type="compositionally biased region" description="Low complexity" evidence="1">
    <location>
        <begin position="9"/>
        <end position="20"/>
    </location>
</feature>
<organism evidence="2 3">
    <name type="scientific">Quadrisphaera granulorum</name>
    <dbReference type="NCBI Taxonomy" id="317664"/>
    <lineage>
        <taxon>Bacteria</taxon>
        <taxon>Bacillati</taxon>
        <taxon>Actinomycetota</taxon>
        <taxon>Actinomycetes</taxon>
        <taxon>Kineosporiales</taxon>
        <taxon>Kineosporiaceae</taxon>
        <taxon>Quadrisphaera</taxon>
    </lineage>
</organism>
<dbReference type="Proteomes" id="UP000245469">
    <property type="component" value="Unassembled WGS sequence"/>
</dbReference>
<evidence type="ECO:0000313" key="2">
    <source>
        <dbReference type="EMBL" id="PWJ55174.1"/>
    </source>
</evidence>
<dbReference type="Gene3D" id="3.40.50.300">
    <property type="entry name" value="P-loop containing nucleotide triphosphate hydrolases"/>
    <property type="match status" value="1"/>
</dbReference>